<protein>
    <recommendedName>
        <fullName evidence="3">peptidylprolyl isomerase</fullName>
        <ecNumber evidence="3">5.2.1.8</ecNumber>
    </recommendedName>
</protein>
<dbReference type="Pfam" id="PF00254">
    <property type="entry name" value="FKBP_C"/>
    <property type="match status" value="1"/>
</dbReference>
<dbReference type="InterPro" id="IPR046357">
    <property type="entry name" value="PPIase_dom_sf"/>
</dbReference>
<reference evidence="6 7" key="1">
    <citation type="submission" date="2020-10" db="EMBL/GenBank/DDBJ databases">
        <title>The Coptis chinensis genome and diversification of protoberbering-type alkaloids.</title>
        <authorList>
            <person name="Wang B."/>
            <person name="Shu S."/>
            <person name="Song C."/>
            <person name="Liu Y."/>
        </authorList>
    </citation>
    <scope>NUCLEOTIDE SEQUENCE [LARGE SCALE GENOMIC DNA]</scope>
    <source>
        <strain evidence="6">HL-2020</strain>
        <tissue evidence="6">Leaf</tissue>
    </source>
</reference>
<dbReference type="PANTHER" id="PTHR46512:SF11">
    <property type="entry name" value="PEPTIDYLPROLYL ISOMERASE"/>
    <property type="match status" value="1"/>
</dbReference>
<evidence type="ECO:0000313" key="7">
    <source>
        <dbReference type="Proteomes" id="UP000631114"/>
    </source>
</evidence>
<dbReference type="PROSITE" id="PS50005">
    <property type="entry name" value="TPR"/>
    <property type="match status" value="1"/>
</dbReference>
<organism evidence="6 7">
    <name type="scientific">Coptis chinensis</name>
    <dbReference type="NCBI Taxonomy" id="261450"/>
    <lineage>
        <taxon>Eukaryota</taxon>
        <taxon>Viridiplantae</taxon>
        <taxon>Streptophyta</taxon>
        <taxon>Embryophyta</taxon>
        <taxon>Tracheophyta</taxon>
        <taxon>Spermatophyta</taxon>
        <taxon>Magnoliopsida</taxon>
        <taxon>Ranunculales</taxon>
        <taxon>Ranunculaceae</taxon>
        <taxon>Coptidoideae</taxon>
        <taxon>Coptis</taxon>
    </lineage>
</organism>
<evidence type="ECO:0000256" key="2">
    <source>
        <dbReference type="ARBA" id="ARBA00022803"/>
    </source>
</evidence>
<dbReference type="Gene3D" id="3.10.50.40">
    <property type="match status" value="1"/>
</dbReference>
<dbReference type="SUPFAM" id="SSF48452">
    <property type="entry name" value="TPR-like"/>
    <property type="match status" value="1"/>
</dbReference>
<proteinExistence type="predicted"/>
<dbReference type="GO" id="GO:0003755">
    <property type="term" value="F:peptidyl-prolyl cis-trans isomerase activity"/>
    <property type="evidence" value="ECO:0007669"/>
    <property type="project" value="UniProtKB-KW"/>
</dbReference>
<dbReference type="SUPFAM" id="SSF54534">
    <property type="entry name" value="FKBP-like"/>
    <property type="match status" value="1"/>
</dbReference>
<dbReference type="Gene3D" id="1.25.40.10">
    <property type="entry name" value="Tetratricopeptide repeat domain"/>
    <property type="match status" value="1"/>
</dbReference>
<dbReference type="InterPro" id="IPR050754">
    <property type="entry name" value="FKBP4/5/8-like"/>
</dbReference>
<keyword evidence="7" id="KW-1185">Reference proteome</keyword>
<evidence type="ECO:0000256" key="3">
    <source>
        <dbReference type="PROSITE-ProRule" id="PRU00277"/>
    </source>
</evidence>
<evidence type="ECO:0000256" key="1">
    <source>
        <dbReference type="ARBA" id="ARBA00022737"/>
    </source>
</evidence>
<dbReference type="Proteomes" id="UP000631114">
    <property type="component" value="Unassembled WGS sequence"/>
</dbReference>
<gene>
    <name evidence="6" type="ORF">IFM89_026824</name>
</gene>
<dbReference type="InterPro" id="IPR011990">
    <property type="entry name" value="TPR-like_helical_dom_sf"/>
</dbReference>
<comment type="caution">
    <text evidence="6">The sequence shown here is derived from an EMBL/GenBank/DDBJ whole genome shotgun (WGS) entry which is preliminary data.</text>
</comment>
<dbReference type="Pfam" id="PF13181">
    <property type="entry name" value="TPR_8"/>
    <property type="match status" value="1"/>
</dbReference>
<sequence length="181" mass="20492">MKEKVMSVQMKEQRAKEQVVDGLDRVAMTMKKGEVAELTIAPEYGFGSSESKQELAVVPPNSKLYYEVELESFVKERESWDMNTPKKIEAAGRKKEEGNVLELASTNVKALYIRAQAYIQLADLDLAEIDIKKALEIDPKNSIYPQKAKHRADRQRAQALMMRCDGQPCVRVQSDALRLTS</sequence>
<name>A0A835M1U3_9MAGN</name>
<keyword evidence="3" id="KW-0697">Rotamase</keyword>
<keyword evidence="1" id="KW-0677">Repeat</keyword>
<feature type="domain" description="PPIase FKBP-type" evidence="5">
    <location>
        <begin position="1"/>
        <end position="74"/>
    </location>
</feature>
<dbReference type="OrthoDB" id="1737998at2759"/>
<dbReference type="InterPro" id="IPR001179">
    <property type="entry name" value="PPIase_FKBP_dom"/>
</dbReference>
<dbReference type="SMART" id="SM00028">
    <property type="entry name" value="TPR"/>
    <property type="match status" value="1"/>
</dbReference>
<comment type="catalytic activity">
    <reaction evidence="3">
        <text>[protein]-peptidylproline (omega=180) = [protein]-peptidylproline (omega=0)</text>
        <dbReference type="Rhea" id="RHEA:16237"/>
        <dbReference type="Rhea" id="RHEA-COMP:10747"/>
        <dbReference type="Rhea" id="RHEA-COMP:10748"/>
        <dbReference type="ChEBI" id="CHEBI:83833"/>
        <dbReference type="ChEBI" id="CHEBI:83834"/>
        <dbReference type="EC" id="5.2.1.8"/>
    </reaction>
</comment>
<feature type="repeat" description="TPR" evidence="4">
    <location>
        <begin position="108"/>
        <end position="141"/>
    </location>
</feature>
<keyword evidence="3" id="KW-0413">Isomerase</keyword>
<dbReference type="PANTHER" id="PTHR46512">
    <property type="entry name" value="PEPTIDYLPROLYL ISOMERASE"/>
    <property type="match status" value="1"/>
</dbReference>
<dbReference type="EMBL" id="JADFTS010000004">
    <property type="protein sequence ID" value="KAF9611049.1"/>
    <property type="molecule type" value="Genomic_DNA"/>
</dbReference>
<dbReference type="AlphaFoldDB" id="A0A835M1U3"/>
<dbReference type="PROSITE" id="PS50059">
    <property type="entry name" value="FKBP_PPIASE"/>
    <property type="match status" value="1"/>
</dbReference>
<accession>A0A835M1U3</accession>
<dbReference type="InterPro" id="IPR019734">
    <property type="entry name" value="TPR_rpt"/>
</dbReference>
<evidence type="ECO:0000256" key="4">
    <source>
        <dbReference type="PROSITE-ProRule" id="PRU00339"/>
    </source>
</evidence>
<evidence type="ECO:0000259" key="5">
    <source>
        <dbReference type="PROSITE" id="PS50059"/>
    </source>
</evidence>
<keyword evidence="2 4" id="KW-0802">TPR repeat</keyword>
<evidence type="ECO:0000313" key="6">
    <source>
        <dbReference type="EMBL" id="KAF9611049.1"/>
    </source>
</evidence>
<dbReference type="EC" id="5.2.1.8" evidence="3"/>